<comment type="catalytic activity">
    <reaction evidence="1">
        <text>a beta-lactam + H2O = a substituted beta-amino acid</text>
        <dbReference type="Rhea" id="RHEA:20401"/>
        <dbReference type="ChEBI" id="CHEBI:15377"/>
        <dbReference type="ChEBI" id="CHEBI:35627"/>
        <dbReference type="ChEBI" id="CHEBI:140347"/>
        <dbReference type="EC" id="3.5.2.6"/>
    </reaction>
</comment>
<dbReference type="HOGENOM" id="CLU_000288_36_12_7"/>
<keyword evidence="11" id="KW-1185">Reference proteome</keyword>
<evidence type="ECO:0000256" key="1">
    <source>
        <dbReference type="ARBA" id="ARBA00001526"/>
    </source>
</evidence>
<dbReference type="PANTHER" id="PTHR13891:SF1">
    <property type="entry name" value="CYTOCHROME C OXIDASE ASSEMBLY FACTOR 7"/>
    <property type="match status" value="1"/>
</dbReference>
<evidence type="ECO:0000256" key="6">
    <source>
        <dbReference type="ARBA" id="ARBA00022803"/>
    </source>
</evidence>
<dbReference type="EC" id="3.5.2.6" evidence="3"/>
<dbReference type="SMART" id="SM00671">
    <property type="entry name" value="SEL1"/>
    <property type="match status" value="2"/>
</dbReference>
<keyword evidence="4" id="KW-0677">Repeat</keyword>
<keyword evidence="8" id="KW-0046">Antibiotic resistance</keyword>
<evidence type="ECO:0000256" key="9">
    <source>
        <dbReference type="SAM" id="SignalP"/>
    </source>
</evidence>
<evidence type="ECO:0000256" key="4">
    <source>
        <dbReference type="ARBA" id="ARBA00022737"/>
    </source>
</evidence>
<dbReference type="InterPro" id="IPR006597">
    <property type="entry name" value="Sel1-like"/>
</dbReference>
<feature type="signal peptide" evidence="9">
    <location>
        <begin position="1"/>
        <end position="17"/>
    </location>
</feature>
<feature type="chain" id="PRO_5039941352" description="beta-lactamase" evidence="9">
    <location>
        <begin position="18"/>
        <end position="134"/>
    </location>
</feature>
<comment type="similarity">
    <text evidence="2">Belongs to the hcp beta-lactamase family.</text>
</comment>
<dbReference type="GO" id="GO:0008800">
    <property type="term" value="F:beta-lactamase activity"/>
    <property type="evidence" value="ECO:0007669"/>
    <property type="project" value="UniProtKB-EC"/>
</dbReference>
<evidence type="ECO:0000256" key="2">
    <source>
        <dbReference type="ARBA" id="ARBA00008486"/>
    </source>
</evidence>
<evidence type="ECO:0000313" key="11">
    <source>
        <dbReference type="Proteomes" id="UP000000448"/>
    </source>
</evidence>
<sequence length="134" mass="15220">MKKILFMVLLLTVSVFAAKHGTTNDPDLQLALEGKYDKAIKGFEKRCEKNEAYACGMVAYFYNKGFGVEKDNKKALKYYEKGCNLNDSDSCTILGYYYYKGILVKQDVKKALTLLKKACKLGNKDACNYIEKLH</sequence>
<gene>
    <name evidence="10" type="ordered locus">NAMH_1026</name>
</gene>
<evidence type="ECO:0000256" key="5">
    <source>
        <dbReference type="ARBA" id="ARBA00022801"/>
    </source>
</evidence>
<evidence type="ECO:0000256" key="7">
    <source>
        <dbReference type="ARBA" id="ARBA00023157"/>
    </source>
</evidence>
<keyword evidence="9" id="KW-0732">Signal</keyword>
<keyword evidence="6" id="KW-0802">TPR repeat</keyword>
<dbReference type="GO" id="GO:0046677">
    <property type="term" value="P:response to antibiotic"/>
    <property type="evidence" value="ECO:0007669"/>
    <property type="project" value="UniProtKB-KW"/>
</dbReference>
<dbReference type="KEGG" id="nam:NAMH_1026"/>
<reference evidence="10 11" key="1">
    <citation type="journal article" date="2009" name="PLoS Genet.">
        <title>Adaptations to submarine hydrothermal environments exemplified by the genome of Nautilia profundicola.</title>
        <authorList>
            <person name="Campbell B.J."/>
            <person name="Smith J.L."/>
            <person name="Hanson T.E."/>
            <person name="Klotz M.G."/>
            <person name="Stein L.Y."/>
            <person name="Lee C.K."/>
            <person name="Wu D."/>
            <person name="Robinson J.M."/>
            <person name="Khouri H.M."/>
            <person name="Eisen J.A."/>
            <person name="Cary S.C."/>
        </authorList>
    </citation>
    <scope>NUCLEOTIDE SEQUENCE [LARGE SCALE GENOMIC DNA]</scope>
    <source>
        <strain evidence="11">ATCC BAA-1463 / DSM 18972 / AmH</strain>
    </source>
</reference>
<protein>
    <recommendedName>
        <fullName evidence="3">beta-lactamase</fullName>
        <ecNumber evidence="3">3.5.2.6</ecNumber>
    </recommendedName>
</protein>
<dbReference type="RefSeq" id="WP_012663522.1">
    <property type="nucleotide sequence ID" value="NC_012115.1"/>
</dbReference>
<dbReference type="Proteomes" id="UP000000448">
    <property type="component" value="Chromosome"/>
</dbReference>
<evidence type="ECO:0000256" key="3">
    <source>
        <dbReference type="ARBA" id="ARBA00012865"/>
    </source>
</evidence>
<accession>B9L9W8</accession>
<dbReference type="PANTHER" id="PTHR13891">
    <property type="entry name" value="CYTOCHROME C OXIDASE ASSEMBLY FACTOR 7"/>
    <property type="match status" value="1"/>
</dbReference>
<keyword evidence="5 10" id="KW-0378">Hydrolase</keyword>
<keyword evidence="7" id="KW-1015">Disulfide bond</keyword>
<dbReference type="EMBL" id="CP001279">
    <property type="protein sequence ID" value="ACM92150.1"/>
    <property type="molecule type" value="Genomic_DNA"/>
</dbReference>
<name>B9L9W8_NAUPA</name>
<dbReference type="InterPro" id="IPR011990">
    <property type="entry name" value="TPR-like_helical_dom_sf"/>
</dbReference>
<dbReference type="eggNOG" id="COG0790">
    <property type="taxonomic scope" value="Bacteria"/>
</dbReference>
<proteinExistence type="inferred from homology"/>
<dbReference type="SUPFAM" id="SSF81901">
    <property type="entry name" value="HCP-like"/>
    <property type="match status" value="1"/>
</dbReference>
<dbReference type="InterPro" id="IPR040239">
    <property type="entry name" value="HcpB-like"/>
</dbReference>
<evidence type="ECO:0000256" key="8">
    <source>
        <dbReference type="ARBA" id="ARBA00023251"/>
    </source>
</evidence>
<dbReference type="Pfam" id="PF08238">
    <property type="entry name" value="Sel1"/>
    <property type="match status" value="2"/>
</dbReference>
<dbReference type="OrthoDB" id="5373004at2"/>
<organism evidence="10 11">
    <name type="scientific">Nautilia profundicola (strain ATCC BAA-1463 / DSM 18972 / AmH)</name>
    <dbReference type="NCBI Taxonomy" id="598659"/>
    <lineage>
        <taxon>Bacteria</taxon>
        <taxon>Pseudomonadati</taxon>
        <taxon>Campylobacterota</taxon>
        <taxon>Epsilonproteobacteria</taxon>
        <taxon>Nautiliales</taxon>
        <taxon>Nautiliaceae</taxon>
        <taxon>Nautilia</taxon>
    </lineage>
</organism>
<evidence type="ECO:0000313" key="10">
    <source>
        <dbReference type="EMBL" id="ACM92150.1"/>
    </source>
</evidence>
<dbReference type="Gene3D" id="1.25.40.10">
    <property type="entry name" value="Tetratricopeptide repeat domain"/>
    <property type="match status" value="1"/>
</dbReference>
<dbReference type="STRING" id="598659.NAMH_1026"/>
<dbReference type="AlphaFoldDB" id="B9L9W8"/>